<dbReference type="GO" id="GO:0008825">
    <property type="term" value="F:cyclopropane-fatty-acyl-phospholipid synthase activity"/>
    <property type="evidence" value="ECO:0007669"/>
    <property type="project" value="UniProtKB-EC"/>
</dbReference>
<dbReference type="InterPro" id="IPR019587">
    <property type="entry name" value="Polyketide_cyclase/dehydratase"/>
</dbReference>
<keyword evidence="2" id="KW-0489">Methyltransferase</keyword>
<feature type="transmembrane region" description="Helical" evidence="1">
    <location>
        <begin position="12"/>
        <end position="37"/>
    </location>
</feature>
<keyword evidence="2" id="KW-0808">Transferase</keyword>
<keyword evidence="1" id="KW-0472">Membrane</keyword>
<organism evidence="2 3">
    <name type="scientific">Desulforapulum autotrophicum (strain ATCC 43914 / DSM 3382 / VKM B-1955 / HRM2)</name>
    <name type="common">Desulfobacterium autotrophicum</name>
    <dbReference type="NCBI Taxonomy" id="177437"/>
    <lineage>
        <taxon>Bacteria</taxon>
        <taxon>Pseudomonadati</taxon>
        <taxon>Thermodesulfobacteriota</taxon>
        <taxon>Desulfobacteria</taxon>
        <taxon>Desulfobacterales</taxon>
        <taxon>Desulfobacteraceae</taxon>
        <taxon>Desulforapulum</taxon>
    </lineage>
</organism>
<dbReference type="PRINTS" id="PR00081">
    <property type="entry name" value="GDHRDH"/>
</dbReference>
<dbReference type="KEGG" id="dat:HRM2_48610"/>
<protein>
    <submittedName>
        <fullName evidence="2">CdfA</fullName>
        <ecNumber evidence="2">2.1.1.79</ecNumber>
    </submittedName>
</protein>
<keyword evidence="1" id="KW-0812">Transmembrane</keyword>
<keyword evidence="3" id="KW-1185">Reference proteome</keyword>
<dbReference type="Proteomes" id="UP000000442">
    <property type="component" value="Chromosome"/>
</dbReference>
<dbReference type="SUPFAM" id="SSF51735">
    <property type="entry name" value="NAD(P)-binding Rossmann-fold domains"/>
    <property type="match status" value="1"/>
</dbReference>
<proteinExistence type="predicted"/>
<reference evidence="2 3" key="1">
    <citation type="journal article" date="2009" name="Environ. Microbiol.">
        <title>Genome sequence of Desulfobacterium autotrophicum HRM2, a marine sulfate reducer oxidizing organic carbon completely to carbon dioxide.</title>
        <authorList>
            <person name="Strittmatter A.W."/>
            <person name="Liesegang H."/>
            <person name="Rabus R."/>
            <person name="Decker I."/>
            <person name="Amann J."/>
            <person name="Andres S."/>
            <person name="Henne A."/>
            <person name="Fricke W.F."/>
            <person name="Martinez-Arias R."/>
            <person name="Bartels D."/>
            <person name="Goesmann A."/>
            <person name="Krause L."/>
            <person name="Puehler A."/>
            <person name="Klenk H.P."/>
            <person name="Richter M."/>
            <person name="Schuler M."/>
            <person name="Gloeckner F.O."/>
            <person name="Meyerdierks A."/>
            <person name="Gottschalk G."/>
            <person name="Amann R."/>
        </authorList>
    </citation>
    <scope>NUCLEOTIDE SEQUENCE [LARGE SCALE GENOMIC DNA]</scope>
    <source>
        <strain evidence="3">ATCC 43914 / DSM 3382 / HRM2</strain>
    </source>
</reference>
<dbReference type="Pfam" id="PF10604">
    <property type="entry name" value="Polyketide_cyc2"/>
    <property type="match status" value="1"/>
</dbReference>
<dbReference type="eggNOG" id="COG1028">
    <property type="taxonomic scope" value="Bacteria"/>
</dbReference>
<evidence type="ECO:0000313" key="3">
    <source>
        <dbReference type="Proteomes" id="UP000000442"/>
    </source>
</evidence>
<dbReference type="eggNOG" id="COG3427">
    <property type="taxonomic scope" value="Bacteria"/>
</dbReference>
<accession>C0QIG5</accession>
<evidence type="ECO:0000313" key="2">
    <source>
        <dbReference type="EMBL" id="ACN17909.1"/>
    </source>
</evidence>
<dbReference type="PRINTS" id="PR00080">
    <property type="entry name" value="SDRFAMILY"/>
</dbReference>
<dbReference type="PANTHER" id="PTHR44656:SF7">
    <property type="entry name" value="DEHYDROGENASE_REDUCTASE SDR FAMILY MEMBER 12"/>
    <property type="match status" value="1"/>
</dbReference>
<dbReference type="InterPro" id="IPR002347">
    <property type="entry name" value="SDR_fam"/>
</dbReference>
<dbReference type="HOGENOM" id="CLU_557545_0_0_7"/>
<dbReference type="Gene3D" id="3.40.50.720">
    <property type="entry name" value="NAD(P)-binding Rossmann-like Domain"/>
    <property type="match status" value="1"/>
</dbReference>
<dbReference type="AlphaFoldDB" id="C0QIG5"/>
<sequence length="555" mass="61697">MQHRPNLIILRVLGFLSILSGLNNVAIMTIAVFDLMLKYYKSWPFYRSTAEKVNTHKKQNLIQGRPMIILKESIHVNRPIESVFQYTSDFANIQEWDPGVISSVNPNPGDPQVGSVYDLVLKFGPFRPKMVYGVTALDPQARVVLNGKGDNFNATDTITFVHTLSGTRIDYQADIEFSGVSKSMEFLLAPVLKCAGKKAMAGLRKKLNPDHGTARHNTWFASGSNIMDYLADHTILLGMLMFTRFGYAIGKRFWARNDQILYGKRVVITGATSGIGRAAAMKLAEKKADLTFIARNREKAIKVQQEIIDQTQNPHVDFLLADLGVMADIRRVAEVLIRSRSPIDILINNAGALFNHRGETAEGFERTFATDLLGVFYLTQLLRTAFTRSGARIINVASGGMYTQKIDVDDLQNTHQPYDGTRAYARAKRGIVILTELWAEQLAGANGVVHAMHPGWVDTPGIKTALPEFHSLVHPILRTPEQGADTIVWLAASKEAGKSSGRFWLDRRPHETIVFPTTGESPEERQVLWERLNRLAAQGDLDDVGALCGKPGLTD</sequence>
<dbReference type="InterPro" id="IPR052992">
    <property type="entry name" value="SDR_member_12"/>
</dbReference>
<dbReference type="PANTHER" id="PTHR44656">
    <property type="entry name" value="DEHYDROGENASE/REDUCTASE SDR FAMILY MEMBER 12"/>
    <property type="match status" value="1"/>
</dbReference>
<dbReference type="STRING" id="177437.HRM2_48610"/>
<dbReference type="EMBL" id="CP001087">
    <property type="protein sequence ID" value="ACN17909.1"/>
    <property type="molecule type" value="Genomic_DNA"/>
</dbReference>
<gene>
    <name evidence="2" type="ordered locus">HRM2_48610</name>
</gene>
<dbReference type="CDD" id="cd08865">
    <property type="entry name" value="SRPBCC_10"/>
    <property type="match status" value="1"/>
</dbReference>
<dbReference type="InterPro" id="IPR036291">
    <property type="entry name" value="NAD(P)-bd_dom_sf"/>
</dbReference>
<evidence type="ECO:0000256" key="1">
    <source>
        <dbReference type="SAM" id="Phobius"/>
    </source>
</evidence>
<name>C0QIG5_DESAH</name>
<dbReference type="Gene3D" id="3.30.530.20">
    <property type="match status" value="1"/>
</dbReference>
<dbReference type="InterPro" id="IPR023393">
    <property type="entry name" value="START-like_dom_sf"/>
</dbReference>
<dbReference type="SUPFAM" id="SSF55961">
    <property type="entry name" value="Bet v1-like"/>
    <property type="match status" value="1"/>
</dbReference>
<dbReference type="EC" id="2.1.1.79" evidence="2"/>
<dbReference type="Pfam" id="PF00106">
    <property type="entry name" value="adh_short"/>
    <property type="match status" value="1"/>
</dbReference>
<dbReference type="GO" id="GO:0032259">
    <property type="term" value="P:methylation"/>
    <property type="evidence" value="ECO:0007669"/>
    <property type="project" value="UniProtKB-KW"/>
</dbReference>
<keyword evidence="1" id="KW-1133">Transmembrane helix</keyword>